<dbReference type="STRING" id="1513896.SAMN05660841_04080"/>
<dbReference type="OrthoDB" id="1272986at2"/>
<proteinExistence type="predicted"/>
<gene>
    <name evidence="3" type="ORF">SAMN05660841_04080</name>
</gene>
<accession>A0A1T5GI37</accession>
<dbReference type="Proteomes" id="UP000190150">
    <property type="component" value="Unassembled WGS sequence"/>
</dbReference>
<sequence length="765" mass="87910">MEAFFGILLLFIIIWVTTNKKSKQKGFSSIPSAGRNSGHYPPTLPLQNNSDAYSYFGDNWKNYLTKHHGKYVLWPSNFFEIVGLALLKLSITEKYLLRQDVKSSEREQLLYQLTLTLLKNDKFSVENMVKGFRMIIESRKTGKPAPPRQDISQPITRSKNQIFDTDVVHAVPPPLPNTAPPIAETIDKSNLIDNEIDKAYVSKDFVCEKTKGSSADKHIELVNDIRPASSSNMIMNRESIIDVDNNSESLIYRKEETSIEQETTNGTTKPISIDDILNNIKAKYLTSSSENTPSEPERYESFPSTTHDGYEYDNWKLGKRFKDKMGLSRNQVSLVNKVTGIHNVFTSVDGCCMQTISVFLEVVKRLEKKLKKQESSVKSEIEKLTQSAIQINRNTGEGYWYFYDDYGRKNFPIRIEEEVYTTIFKRTENVVRDRWGHKRKVSGDYSSYFTGLADEFNKRLGNYVDEILPVLISLIVEPDFETELELNKQNTTRWKVKLDTLKQNLTEDTAGTFAQSIHTLFEENSRNQSGENIFFEASKIIAPYDKIEAVRLYLYYVNADIKSDKIDDKQLTKTVQKRLFNNDQHQSSFIDIVTQLKKDKNILAAIKKANSIYEPVRKKISLNLETIKTVKEQDRNTVDLLNTLLQDEIDIENHTPAALNTTAPTDTVAVVVNSMPNVPPSSEMIVDIELNRDQIKLIQLFAANGFSLEQQEIAEYAQRYGLRSGPLVNNINEICYEVLDDNLLEERDEDYFEMNEEYYNMIIKT</sequence>
<dbReference type="Pfam" id="PF15615">
    <property type="entry name" value="TerB_C"/>
    <property type="match status" value="1"/>
</dbReference>
<dbReference type="AlphaFoldDB" id="A0A1T5GI37"/>
<evidence type="ECO:0000313" key="3">
    <source>
        <dbReference type="EMBL" id="SKC07987.1"/>
    </source>
</evidence>
<feature type="domain" description="TerB-C" evidence="2">
    <location>
        <begin position="611"/>
        <end position="759"/>
    </location>
</feature>
<organism evidence="3 4">
    <name type="scientific">Sphingobacterium nematocida</name>
    <dbReference type="NCBI Taxonomy" id="1513896"/>
    <lineage>
        <taxon>Bacteria</taxon>
        <taxon>Pseudomonadati</taxon>
        <taxon>Bacteroidota</taxon>
        <taxon>Sphingobacteriia</taxon>
        <taxon>Sphingobacteriales</taxon>
        <taxon>Sphingobacteriaceae</taxon>
        <taxon>Sphingobacterium</taxon>
    </lineage>
</organism>
<evidence type="ECO:0000256" key="1">
    <source>
        <dbReference type="SAM" id="MobiDB-lite"/>
    </source>
</evidence>
<protein>
    <submittedName>
        <fullName evidence="3">TerB-C domain-containing protein</fullName>
    </submittedName>
</protein>
<name>A0A1T5GI37_9SPHI</name>
<evidence type="ECO:0000313" key="4">
    <source>
        <dbReference type="Proteomes" id="UP000190150"/>
    </source>
</evidence>
<dbReference type="InterPro" id="IPR028932">
    <property type="entry name" value="TerB-C"/>
</dbReference>
<feature type="region of interest" description="Disordered" evidence="1">
    <location>
        <begin position="286"/>
        <end position="305"/>
    </location>
</feature>
<reference evidence="4" key="1">
    <citation type="submission" date="2017-02" db="EMBL/GenBank/DDBJ databases">
        <authorList>
            <person name="Varghese N."/>
            <person name="Submissions S."/>
        </authorList>
    </citation>
    <scope>NUCLEOTIDE SEQUENCE [LARGE SCALE GENOMIC DNA]</scope>
    <source>
        <strain evidence="4">DSM 24091</strain>
    </source>
</reference>
<dbReference type="RefSeq" id="WP_079645719.1">
    <property type="nucleotide sequence ID" value="NZ_FUZF01000026.1"/>
</dbReference>
<dbReference type="EMBL" id="FUZF01000026">
    <property type="protein sequence ID" value="SKC07987.1"/>
    <property type="molecule type" value="Genomic_DNA"/>
</dbReference>
<keyword evidence="4" id="KW-1185">Reference proteome</keyword>
<evidence type="ECO:0000259" key="2">
    <source>
        <dbReference type="Pfam" id="PF15615"/>
    </source>
</evidence>